<dbReference type="GO" id="GO:0005886">
    <property type="term" value="C:plasma membrane"/>
    <property type="evidence" value="ECO:0007669"/>
    <property type="project" value="UniProtKB-SubCell"/>
</dbReference>
<dbReference type="RefSeq" id="WP_035057071.1">
    <property type="nucleotide sequence ID" value="NZ_AXCZ01000009.1"/>
</dbReference>
<keyword evidence="10" id="KW-1185">Reference proteome</keyword>
<comment type="subcellular location">
    <subcellularLocation>
        <location evidence="1">Cell membrane</location>
        <topology evidence="1">Multi-pass membrane protein</topology>
    </subcellularLocation>
</comment>
<dbReference type="PROSITE" id="PS50850">
    <property type="entry name" value="MFS"/>
    <property type="match status" value="1"/>
</dbReference>
<comment type="caution">
    <text evidence="9">The sequence shown here is derived from an EMBL/GenBank/DDBJ whole genome shotgun (WGS) entry which is preliminary data.</text>
</comment>
<dbReference type="PANTHER" id="PTHR23513">
    <property type="entry name" value="INTEGRAL MEMBRANE EFFLUX PROTEIN-RELATED"/>
    <property type="match status" value="1"/>
</dbReference>
<dbReference type="PANTHER" id="PTHR23513:SF11">
    <property type="entry name" value="STAPHYLOFERRIN A TRANSPORTER"/>
    <property type="match status" value="1"/>
</dbReference>
<evidence type="ECO:0000256" key="2">
    <source>
        <dbReference type="ARBA" id="ARBA00022448"/>
    </source>
</evidence>
<organism evidence="9 10">
    <name type="scientific">Cellulomonas bogoriensis 69B4 = DSM 16987</name>
    <dbReference type="NCBI Taxonomy" id="1386082"/>
    <lineage>
        <taxon>Bacteria</taxon>
        <taxon>Bacillati</taxon>
        <taxon>Actinomycetota</taxon>
        <taxon>Actinomycetes</taxon>
        <taxon>Micrococcales</taxon>
        <taxon>Cellulomonadaceae</taxon>
        <taxon>Cellulomonas</taxon>
    </lineage>
</organism>
<dbReference type="CDD" id="cd06173">
    <property type="entry name" value="MFS_MefA_like"/>
    <property type="match status" value="1"/>
</dbReference>
<evidence type="ECO:0000256" key="5">
    <source>
        <dbReference type="ARBA" id="ARBA00022989"/>
    </source>
</evidence>
<evidence type="ECO:0000313" key="10">
    <source>
        <dbReference type="Proteomes" id="UP000054314"/>
    </source>
</evidence>
<feature type="transmembrane region" description="Helical" evidence="7">
    <location>
        <begin position="354"/>
        <end position="371"/>
    </location>
</feature>
<protein>
    <recommendedName>
        <fullName evidence="8">Major facilitator superfamily (MFS) profile domain-containing protein</fullName>
    </recommendedName>
</protein>
<keyword evidence="5 7" id="KW-1133">Transmembrane helix</keyword>
<evidence type="ECO:0000256" key="4">
    <source>
        <dbReference type="ARBA" id="ARBA00022692"/>
    </source>
</evidence>
<dbReference type="Pfam" id="PF05977">
    <property type="entry name" value="MFS_3"/>
    <property type="match status" value="1"/>
</dbReference>
<gene>
    <name evidence="9" type="ORF">N869_01305</name>
</gene>
<dbReference type="InterPro" id="IPR020846">
    <property type="entry name" value="MFS_dom"/>
</dbReference>
<feature type="transmembrane region" description="Helical" evidence="7">
    <location>
        <begin position="204"/>
        <end position="225"/>
    </location>
</feature>
<evidence type="ECO:0000256" key="7">
    <source>
        <dbReference type="SAM" id="Phobius"/>
    </source>
</evidence>
<dbReference type="AlphaFoldDB" id="A0A0A0C4I6"/>
<dbReference type="InterPro" id="IPR010290">
    <property type="entry name" value="TM_effector"/>
</dbReference>
<evidence type="ECO:0000256" key="6">
    <source>
        <dbReference type="ARBA" id="ARBA00023136"/>
    </source>
</evidence>
<evidence type="ECO:0000256" key="3">
    <source>
        <dbReference type="ARBA" id="ARBA00022475"/>
    </source>
</evidence>
<keyword evidence="3" id="KW-1003">Cell membrane</keyword>
<feature type="transmembrane region" description="Helical" evidence="7">
    <location>
        <begin position="60"/>
        <end position="83"/>
    </location>
</feature>
<feature type="transmembrane region" description="Helical" evidence="7">
    <location>
        <begin position="28"/>
        <end position="48"/>
    </location>
</feature>
<dbReference type="EMBL" id="AXCZ01000009">
    <property type="protein sequence ID" value="KGM14229.1"/>
    <property type="molecule type" value="Genomic_DNA"/>
</dbReference>
<reference evidence="9 10" key="1">
    <citation type="submission" date="2013-08" db="EMBL/GenBank/DDBJ databases">
        <title>Genome sequencing of Cellulomonas bogoriensis 69B4.</title>
        <authorList>
            <person name="Chen F."/>
            <person name="Li Y."/>
            <person name="Wang G."/>
        </authorList>
    </citation>
    <scope>NUCLEOTIDE SEQUENCE [LARGE SCALE GENOMIC DNA]</scope>
    <source>
        <strain evidence="9 10">69B4</strain>
    </source>
</reference>
<evidence type="ECO:0000256" key="1">
    <source>
        <dbReference type="ARBA" id="ARBA00004651"/>
    </source>
</evidence>
<dbReference type="SUPFAM" id="SSF103473">
    <property type="entry name" value="MFS general substrate transporter"/>
    <property type="match status" value="1"/>
</dbReference>
<proteinExistence type="predicted"/>
<dbReference type="GO" id="GO:0022857">
    <property type="term" value="F:transmembrane transporter activity"/>
    <property type="evidence" value="ECO:0007669"/>
    <property type="project" value="InterPro"/>
</dbReference>
<name>A0A0A0C4I6_9CELL</name>
<keyword evidence="6 7" id="KW-0472">Membrane</keyword>
<feature type="transmembrane region" description="Helical" evidence="7">
    <location>
        <begin position="237"/>
        <end position="255"/>
    </location>
</feature>
<dbReference type="Proteomes" id="UP000054314">
    <property type="component" value="Unassembled WGS sequence"/>
</dbReference>
<keyword evidence="4 7" id="KW-0812">Transmembrane</keyword>
<dbReference type="InterPro" id="IPR036259">
    <property type="entry name" value="MFS_trans_sf"/>
</dbReference>
<feature type="domain" description="Major facilitator superfamily (MFS) profile" evidence="8">
    <location>
        <begin position="200"/>
        <end position="383"/>
    </location>
</feature>
<feature type="transmembrane region" description="Helical" evidence="7">
    <location>
        <begin position="155"/>
        <end position="174"/>
    </location>
</feature>
<evidence type="ECO:0000259" key="8">
    <source>
        <dbReference type="PROSITE" id="PS50850"/>
    </source>
</evidence>
<accession>A0A0A0C4I6</accession>
<sequence>MAFFSRLIDASKVTAFMVLTATATGSPAAVGILALCATAPVILLGPSIGVQIDRRSPSKMLVVGLASQVVVAAGLALLAGAGLAGVPVLVGAALILGTCQAVSDNCLNVILPHVTDSDRLLRANGIMSTGQSMARIIGPMAGSALAVLAPGSLFVAWAVLSAALCCVVVARVGGTSAQVGHGDSRPSWRDGFVWIAGSGPTRRLLIAVTLNNMAYGSMAAVLPILAMQSLGLPPATYGVVASTTSLAALFGSMLATVAGPRATLMRVSMASLVVQLGGFSALAFAWSAPSLFVAVGILGLSTGAWNVASSTRLMAIVPAEVRGRVMAAYRSVAFAGSPAGNVVGGATGEGWLRVPLYAAACAAAVALVVFAREPRGRSADEER</sequence>
<evidence type="ECO:0000313" key="9">
    <source>
        <dbReference type="EMBL" id="KGM14229.1"/>
    </source>
</evidence>
<keyword evidence="2" id="KW-0813">Transport</keyword>
<dbReference type="Gene3D" id="1.20.1250.20">
    <property type="entry name" value="MFS general substrate transporter like domains"/>
    <property type="match status" value="2"/>
</dbReference>